<dbReference type="EMBL" id="CP003382">
    <property type="protein sequence ID" value="AFZ65759.1"/>
    <property type="molecule type" value="Genomic_DNA"/>
</dbReference>
<dbReference type="STRING" id="937777.Deipe_0155"/>
<keyword evidence="2" id="KW-1185">Reference proteome</keyword>
<organism evidence="1 2">
    <name type="scientific">Deinococcus peraridilitoris (strain DSM 19664 / LMG 22246 / CIP 109416 / KR-200)</name>
    <dbReference type="NCBI Taxonomy" id="937777"/>
    <lineage>
        <taxon>Bacteria</taxon>
        <taxon>Thermotogati</taxon>
        <taxon>Deinococcota</taxon>
        <taxon>Deinococci</taxon>
        <taxon>Deinococcales</taxon>
        <taxon>Deinococcaceae</taxon>
        <taxon>Deinococcus</taxon>
    </lineage>
</organism>
<dbReference type="KEGG" id="dpd:Deipe_0155"/>
<dbReference type="HOGENOM" id="CLU_1583807_0_0_0"/>
<gene>
    <name evidence="1" type="ordered locus">Deipe_0155</name>
</gene>
<sequence length="143" mass="15666">MTQGKSPRRSGAAGRIVLWIVLALFTAGGAYASYLSFKANPYVSNEARNGISKWQFMEECKGQLRTQLRTQLQGQIPAGWTLQYPPPVQRVQNVVQAPEGGWGWQSLVLIRTPDGNAVPAQFACAHDKSNGETRILGVQPAQQ</sequence>
<accession>K9ZX41</accession>
<evidence type="ECO:0000313" key="1">
    <source>
        <dbReference type="EMBL" id="AFZ65759.1"/>
    </source>
</evidence>
<reference evidence="2" key="1">
    <citation type="submission" date="2012-03" db="EMBL/GenBank/DDBJ databases">
        <title>Complete sequence of chromosome of Deinococcus peraridilitoris DSM 19664.</title>
        <authorList>
            <person name="Lucas S."/>
            <person name="Copeland A."/>
            <person name="Lapidus A."/>
            <person name="Glavina del Rio T."/>
            <person name="Dalin E."/>
            <person name="Tice H."/>
            <person name="Bruce D."/>
            <person name="Goodwin L."/>
            <person name="Pitluck S."/>
            <person name="Peters L."/>
            <person name="Mikhailova N."/>
            <person name="Lu M."/>
            <person name="Kyrpides N."/>
            <person name="Mavromatis K."/>
            <person name="Ivanova N."/>
            <person name="Brettin T."/>
            <person name="Detter J.C."/>
            <person name="Han C."/>
            <person name="Larimer F."/>
            <person name="Land M."/>
            <person name="Hauser L."/>
            <person name="Markowitz V."/>
            <person name="Cheng J.-F."/>
            <person name="Hugenholtz P."/>
            <person name="Woyke T."/>
            <person name="Wu D."/>
            <person name="Pukall R."/>
            <person name="Steenblock K."/>
            <person name="Brambilla E."/>
            <person name="Klenk H.-P."/>
            <person name="Eisen J.A."/>
        </authorList>
    </citation>
    <scope>NUCLEOTIDE SEQUENCE [LARGE SCALE GENOMIC DNA]</scope>
    <source>
        <strain evidence="2">DSM 19664 / LMG 22246 / CIP 109416 / KR-200</strain>
    </source>
</reference>
<name>K9ZX41_DEIPD</name>
<dbReference type="AlphaFoldDB" id="K9ZX41"/>
<dbReference type="RefSeq" id="WP_015234070.1">
    <property type="nucleotide sequence ID" value="NC_019793.1"/>
</dbReference>
<dbReference type="Proteomes" id="UP000010467">
    <property type="component" value="Chromosome"/>
</dbReference>
<proteinExistence type="predicted"/>
<protein>
    <submittedName>
        <fullName evidence="1">Uncharacterized protein</fullName>
    </submittedName>
</protein>
<dbReference type="PATRIC" id="fig|937777.3.peg.165"/>
<evidence type="ECO:0000313" key="2">
    <source>
        <dbReference type="Proteomes" id="UP000010467"/>
    </source>
</evidence>
<dbReference type="OrthoDB" id="66453at2"/>